<evidence type="ECO:0000313" key="1">
    <source>
        <dbReference type="EMBL" id="KAI8548308.1"/>
    </source>
</evidence>
<proteinExistence type="predicted"/>
<protein>
    <submittedName>
        <fullName evidence="1">Uncharacterized protein</fullName>
    </submittedName>
</protein>
<name>A0ACC0N6V2_RHOML</name>
<accession>A0ACC0N6V2</accession>
<comment type="caution">
    <text evidence="1">The sequence shown here is derived from an EMBL/GenBank/DDBJ whole genome shotgun (WGS) entry which is preliminary data.</text>
</comment>
<sequence length="361" mass="40290">MSKNSLHRCILQLFTSNHHLICAALLVTLALHPPHTAAQTDQSPMPNHISNSKIVVTPTAAIIITCLIAASFITGCLSIFMTLYCMDRRQRLTLESHGVSAPNRRRHRRFRRLTSRGLDPWIIDTFPTLVYSEVKTDGISLECAVCLSEFENTDTLRVLPICCHVFHHDCVDAWLSTHGTCPVCRSNLAPEPDDGFALPSHEPEPVDSVGVDNSIVDVRTGELRSTVWTSRKERMRIGGKLWRWYSVVQEGENFERFTLRLPEEVRSRLVINSSSLSRTRSCVNFQRARSSRKGYRSGSGGISKLGFMAATPPRKAVVVGGGEEVIPTPKVVLKSVRAPLHRLIWGSESYKERVNDPGAIV</sequence>
<keyword evidence="2" id="KW-1185">Reference proteome</keyword>
<evidence type="ECO:0000313" key="2">
    <source>
        <dbReference type="Proteomes" id="UP001062846"/>
    </source>
</evidence>
<dbReference type="EMBL" id="CM046394">
    <property type="protein sequence ID" value="KAI8548308.1"/>
    <property type="molecule type" value="Genomic_DNA"/>
</dbReference>
<reference evidence="1" key="1">
    <citation type="submission" date="2022-02" db="EMBL/GenBank/DDBJ databases">
        <title>Plant Genome Project.</title>
        <authorList>
            <person name="Zhang R.-G."/>
        </authorList>
    </citation>
    <scope>NUCLEOTIDE SEQUENCE</scope>
    <source>
        <strain evidence="1">AT1</strain>
    </source>
</reference>
<organism evidence="1 2">
    <name type="scientific">Rhododendron molle</name>
    <name type="common">Chinese azalea</name>
    <name type="synonym">Azalea mollis</name>
    <dbReference type="NCBI Taxonomy" id="49168"/>
    <lineage>
        <taxon>Eukaryota</taxon>
        <taxon>Viridiplantae</taxon>
        <taxon>Streptophyta</taxon>
        <taxon>Embryophyta</taxon>
        <taxon>Tracheophyta</taxon>
        <taxon>Spermatophyta</taxon>
        <taxon>Magnoliopsida</taxon>
        <taxon>eudicotyledons</taxon>
        <taxon>Gunneridae</taxon>
        <taxon>Pentapetalae</taxon>
        <taxon>asterids</taxon>
        <taxon>Ericales</taxon>
        <taxon>Ericaceae</taxon>
        <taxon>Ericoideae</taxon>
        <taxon>Rhodoreae</taxon>
        <taxon>Rhododendron</taxon>
    </lineage>
</organism>
<dbReference type="Proteomes" id="UP001062846">
    <property type="component" value="Chromosome 7"/>
</dbReference>
<gene>
    <name evidence="1" type="ORF">RHMOL_Rhmol07G0264200</name>
</gene>